<dbReference type="SUPFAM" id="SSF88723">
    <property type="entry name" value="PIN domain-like"/>
    <property type="match status" value="1"/>
</dbReference>
<dbReference type="AlphaFoldDB" id="A0A843AMA1"/>
<sequence length="215" mass="25753">MPLFFDTNVPVGYIFKWDPWHSYADKAFANGDSKYWSPTVVNETHKKFKEKKQDYSYFLSDVYRLLEKKKGFFKKDDLISFALKSRSSLKNDKKIIIIEKIWESEGFNYDENIDLILKSLNQIIMDFNSDVYLRKNQFQSNMILHHRQKNYPKLKDKLEKKIHHPDYDIVLDAHDLCSIHSDLEFITSDYIEEKIEFIKSETDISKITDLRKFIT</sequence>
<protein>
    <recommendedName>
        <fullName evidence="3">PIN domain-containing protein</fullName>
    </recommendedName>
</protein>
<evidence type="ECO:0000313" key="2">
    <source>
        <dbReference type="Proteomes" id="UP000606900"/>
    </source>
</evidence>
<dbReference type="Proteomes" id="UP000606900">
    <property type="component" value="Unassembled WGS sequence"/>
</dbReference>
<dbReference type="RefSeq" id="WP_276698501.1">
    <property type="nucleotide sequence ID" value="NZ_JADIIL010000014.1"/>
</dbReference>
<comment type="caution">
    <text evidence="1">The sequence shown here is derived from an EMBL/GenBank/DDBJ whole genome shotgun (WGS) entry which is preliminary data.</text>
</comment>
<name>A0A843AMA1_METFO</name>
<gene>
    <name evidence="1" type="ORF">ISP06_03440</name>
</gene>
<evidence type="ECO:0000313" key="1">
    <source>
        <dbReference type="EMBL" id="MBF4474511.1"/>
    </source>
</evidence>
<evidence type="ECO:0008006" key="3">
    <source>
        <dbReference type="Google" id="ProtNLM"/>
    </source>
</evidence>
<dbReference type="InterPro" id="IPR029060">
    <property type="entry name" value="PIN-like_dom_sf"/>
</dbReference>
<accession>A0A843AMA1</accession>
<dbReference type="EMBL" id="JADIIL010000014">
    <property type="protein sequence ID" value="MBF4474511.1"/>
    <property type="molecule type" value="Genomic_DNA"/>
</dbReference>
<organism evidence="1 2">
    <name type="scientific">Methanobacterium formicicum</name>
    <dbReference type="NCBI Taxonomy" id="2162"/>
    <lineage>
        <taxon>Archaea</taxon>
        <taxon>Methanobacteriati</taxon>
        <taxon>Methanobacteriota</taxon>
        <taxon>Methanomada group</taxon>
        <taxon>Methanobacteria</taxon>
        <taxon>Methanobacteriales</taxon>
        <taxon>Methanobacteriaceae</taxon>
        <taxon>Methanobacterium</taxon>
    </lineage>
</organism>
<proteinExistence type="predicted"/>
<reference evidence="1" key="1">
    <citation type="submission" date="2020-10" db="EMBL/GenBank/DDBJ databases">
        <title>Dehalococcoides mccartyi of a TCE/Cr reducing biochatode.</title>
        <authorList>
            <person name="Matturro B."/>
        </authorList>
    </citation>
    <scope>NUCLEOTIDE SEQUENCE</scope>
    <source>
        <strain evidence="1">Bin2</strain>
    </source>
</reference>